<feature type="region of interest" description="Disordered" evidence="1">
    <location>
        <begin position="309"/>
        <end position="341"/>
    </location>
</feature>
<feature type="region of interest" description="Disordered" evidence="1">
    <location>
        <begin position="226"/>
        <end position="263"/>
    </location>
</feature>
<dbReference type="EMBL" id="JASBNA010000053">
    <property type="protein sequence ID" value="KAK7680044.1"/>
    <property type="molecule type" value="Genomic_DNA"/>
</dbReference>
<dbReference type="AlphaFoldDB" id="A0AAW0FM43"/>
<feature type="compositionally biased region" description="Basic and acidic residues" evidence="1">
    <location>
        <begin position="325"/>
        <end position="335"/>
    </location>
</feature>
<evidence type="ECO:0000259" key="2">
    <source>
        <dbReference type="Pfam" id="PF18803"/>
    </source>
</evidence>
<gene>
    <name evidence="3" type="ORF">QCA50_016990</name>
</gene>
<feature type="compositionally biased region" description="Low complexity" evidence="1">
    <location>
        <begin position="226"/>
        <end position="240"/>
    </location>
</feature>
<evidence type="ECO:0000313" key="3">
    <source>
        <dbReference type="EMBL" id="KAK7680044.1"/>
    </source>
</evidence>
<dbReference type="Proteomes" id="UP001385951">
    <property type="component" value="Unassembled WGS sequence"/>
</dbReference>
<comment type="caution">
    <text evidence="3">The sequence shown here is derived from an EMBL/GenBank/DDBJ whole genome shotgun (WGS) entry which is preliminary data.</text>
</comment>
<keyword evidence="4" id="KW-1185">Reference proteome</keyword>
<accession>A0AAW0FM43</accession>
<dbReference type="PANTHER" id="PTHR33096">
    <property type="entry name" value="CXC2 DOMAIN-CONTAINING PROTEIN"/>
    <property type="match status" value="1"/>
</dbReference>
<proteinExistence type="predicted"/>
<name>A0AAW0FM43_9APHY</name>
<evidence type="ECO:0000256" key="1">
    <source>
        <dbReference type="SAM" id="MobiDB-lite"/>
    </source>
</evidence>
<dbReference type="InterPro" id="IPR041457">
    <property type="entry name" value="CxC2_KDZ-assoc"/>
</dbReference>
<dbReference type="InterPro" id="IPR040521">
    <property type="entry name" value="KDZ"/>
</dbReference>
<sequence>MSKRSRKEVLGALYGPQRKRPRSTPESSKTPRVPIVIEDLNLRRKKSKLPTGRTLVPNVVASFNSAVRTDPPPVASSSRLPPLFAHTDTNDEHDPALFEGVVFEQLVEPERQRKTTTSYLTSWIPQRDLFLSEIIEREAPPSTLLCSICPQPLKWRCHDCFGEPVYCTACCNAAHKHSPFHRVSQWNGKTFYRSSLRKTGLILFMGHAGCPCPSIADRVLPSTYTTPSSSTWTTPTASPHESPHPLPSVPLPHLHARSEPDPSTIDRYMAMMDETNTEDAFGPFDFSNFHVPSSPPVPSPLHRASALRPVRTLSSPPMSPMGMEDISREHEHDPVRSLSRGSDVEVDDLLGDDDSDELMEFETAGITPSSLRYPKGRTHQGDPWFTIIDITGVHHLPVHFCDCDQVTPHHIQLLRSGLYPVTYDRPQTVFTFRVLEDFDLENLETKASAQRYYAKLRRLTCNAFPQTVPDRYREMLRIMREWRNLQSRKRAGIFGKDANKEISPGGLALFCPACPQPGINLPPDWKTDEVDDWKYMGTLLGDGNFKQEHLKMKYPEDDVPLSDGHGYMVGKAGFDDYMKVAPMPRSAAPTCHEHDAVRKQNVTRAHLDATGIGAIACGRHSCFVPHSVVNFQKGEGYRYMDYAFANALNYISFLLLFMLMYDIMCQWFPNFLSRLSAVQTLIKLRDGLALKCAIGLFHVHGHIKQCYPRYASTFIRGAGIVDGKIIETLWHILNDTASSARSMSWYHRQEYLDCHMADSNWKKLTRMVPTLLRKWYACGDQVSDSEEYFSQLSLHVGPARVAEWTKDEDRMQSQRDQNVEVMDEFDVEDDKVIFDLLVAPGKATVQRELAENEHDLNIPLGCSAWIALGLKLEEQQLEILNQVRKMDARASYDRQVSLQAKRRRLQTKIDSFVSQSEGFLGECDEVPQTIIDAEWSNEDEVTDDPVDAGVHSTDDIPNCEPVLPELISLPLPSSFPRDHRRGRLREVSLCELRLRQGQANDSLHNLRVAIAHRSFIFRSRIRKNSPTTGYSMRLRSYGDAHAIQMTIDHAAKVYRTTRTAMMLLGADDKILSTYKVLLKEDLASSTAVAEPNARGQSRVKLSWIWQTTSHSNNPEFLTEMLRVNWLRAKSRRDRWKEEKVLLRSELSWTMNYFTHNVNTWIDRSIDATPGIRCYALKQAITWQRFAHLAQKALTAIGTVTAQ</sequence>
<dbReference type="PANTHER" id="PTHR33096:SF1">
    <property type="entry name" value="CXC1-LIKE CYSTEINE CLUSTER ASSOCIATED WITH KDZ TRANSPOSASES DOMAIN-CONTAINING PROTEIN"/>
    <property type="match status" value="1"/>
</dbReference>
<dbReference type="Pfam" id="PF18803">
    <property type="entry name" value="CxC2"/>
    <property type="match status" value="1"/>
</dbReference>
<feature type="domain" description="CxC2-like cysteine cluster KDZ transposase-associated" evidence="2">
    <location>
        <begin position="381"/>
        <end position="462"/>
    </location>
</feature>
<reference evidence="3 4" key="1">
    <citation type="submission" date="2022-09" db="EMBL/GenBank/DDBJ databases">
        <authorList>
            <person name="Palmer J.M."/>
        </authorList>
    </citation>
    <scope>NUCLEOTIDE SEQUENCE [LARGE SCALE GENOMIC DNA]</scope>
    <source>
        <strain evidence="3 4">DSM 7382</strain>
    </source>
</reference>
<dbReference type="Pfam" id="PF18758">
    <property type="entry name" value="KDZ"/>
    <property type="match status" value="1"/>
</dbReference>
<evidence type="ECO:0000313" key="4">
    <source>
        <dbReference type="Proteomes" id="UP001385951"/>
    </source>
</evidence>
<protein>
    <recommendedName>
        <fullName evidence="2">CxC2-like cysteine cluster KDZ transposase-associated domain-containing protein</fullName>
    </recommendedName>
</protein>
<feature type="region of interest" description="Disordered" evidence="1">
    <location>
        <begin position="1"/>
        <end position="32"/>
    </location>
</feature>
<organism evidence="3 4">
    <name type="scientific">Cerrena zonata</name>
    <dbReference type="NCBI Taxonomy" id="2478898"/>
    <lineage>
        <taxon>Eukaryota</taxon>
        <taxon>Fungi</taxon>
        <taxon>Dikarya</taxon>
        <taxon>Basidiomycota</taxon>
        <taxon>Agaricomycotina</taxon>
        <taxon>Agaricomycetes</taxon>
        <taxon>Polyporales</taxon>
        <taxon>Cerrenaceae</taxon>
        <taxon>Cerrena</taxon>
    </lineage>
</organism>